<evidence type="ECO:0000313" key="1">
    <source>
        <dbReference type="EMBL" id="CAK9058748.1"/>
    </source>
</evidence>
<dbReference type="Proteomes" id="UP001642464">
    <property type="component" value="Unassembled WGS sequence"/>
</dbReference>
<gene>
    <name evidence="1" type="ORF">SCF082_LOCUS31251</name>
</gene>
<accession>A0ABP0N5N0</accession>
<evidence type="ECO:0000313" key="2">
    <source>
        <dbReference type="Proteomes" id="UP001642464"/>
    </source>
</evidence>
<keyword evidence="2" id="KW-1185">Reference proteome</keyword>
<sequence length="266" mass="28598">GCVMSQRAVETARQNAECTGHVVDPVARQKFEANPSAVPLSDSLSDSEAPPNCLVTYRNGAKEYVSEDILSGKVLGLLFGSNSPICYGFVRGLAKIYKAVKKEASDPFEVVYVSADTSRRELGLIEAPHRGGPDLGEAPVSDVKTLVKKLRQDYAGELLCLERVTLLSGYTGTAQGECPEVARTSWLCLRRKHTCGWVCSSSKAGRVACASSCFCCVKASKLLKISRSKHALTKAGLKPAVLSLSCKIQEASKEDTCSCFQCQKGH</sequence>
<protein>
    <submittedName>
        <fullName evidence="1">Uncharacterized protein</fullName>
    </submittedName>
</protein>
<organism evidence="1 2">
    <name type="scientific">Durusdinium trenchii</name>
    <dbReference type="NCBI Taxonomy" id="1381693"/>
    <lineage>
        <taxon>Eukaryota</taxon>
        <taxon>Sar</taxon>
        <taxon>Alveolata</taxon>
        <taxon>Dinophyceae</taxon>
        <taxon>Suessiales</taxon>
        <taxon>Symbiodiniaceae</taxon>
        <taxon>Durusdinium</taxon>
    </lineage>
</organism>
<proteinExistence type="predicted"/>
<comment type="caution">
    <text evidence="1">The sequence shown here is derived from an EMBL/GenBank/DDBJ whole genome shotgun (WGS) entry which is preliminary data.</text>
</comment>
<dbReference type="EMBL" id="CAXAMM010026347">
    <property type="protein sequence ID" value="CAK9058748.1"/>
    <property type="molecule type" value="Genomic_DNA"/>
</dbReference>
<feature type="non-terminal residue" evidence="1">
    <location>
        <position position="1"/>
    </location>
</feature>
<reference evidence="1 2" key="1">
    <citation type="submission" date="2024-02" db="EMBL/GenBank/DDBJ databases">
        <authorList>
            <person name="Chen Y."/>
            <person name="Shah S."/>
            <person name="Dougan E. K."/>
            <person name="Thang M."/>
            <person name="Chan C."/>
        </authorList>
    </citation>
    <scope>NUCLEOTIDE SEQUENCE [LARGE SCALE GENOMIC DNA]</scope>
</reference>
<name>A0ABP0N5N0_9DINO</name>